<dbReference type="InParanoid" id="A0A7M7H1W5"/>
<reference evidence="2" key="1">
    <citation type="submission" date="2021-01" db="UniProtKB">
        <authorList>
            <consortium name="EnsemblMetazoa"/>
        </authorList>
    </citation>
    <scope>IDENTIFICATION</scope>
</reference>
<keyword evidence="1" id="KW-0732">Signal</keyword>
<protein>
    <submittedName>
        <fullName evidence="2">Uncharacterized protein</fullName>
    </submittedName>
</protein>
<evidence type="ECO:0000313" key="2">
    <source>
        <dbReference type="EnsemblMetazoa" id="XP_008202681"/>
    </source>
</evidence>
<gene>
    <name evidence="2" type="primary">100115831</name>
</gene>
<dbReference type="KEGG" id="nvi:100115831"/>
<feature type="chain" id="PRO_5029469422" evidence="1">
    <location>
        <begin position="29"/>
        <end position="436"/>
    </location>
</feature>
<evidence type="ECO:0000256" key="1">
    <source>
        <dbReference type="SAM" id="SignalP"/>
    </source>
</evidence>
<dbReference type="AlphaFoldDB" id="A0A7M7H1W5"/>
<feature type="signal peptide" evidence="1">
    <location>
        <begin position="1"/>
        <end position="28"/>
    </location>
</feature>
<dbReference type="Proteomes" id="UP000002358">
    <property type="component" value="Chromosome 1"/>
</dbReference>
<keyword evidence="3" id="KW-1185">Reference proteome</keyword>
<dbReference type="EnsemblMetazoa" id="XM_008204459">
    <property type="protein sequence ID" value="XP_008202681"/>
    <property type="gene ID" value="LOC100115831"/>
</dbReference>
<evidence type="ECO:0000313" key="3">
    <source>
        <dbReference type="Proteomes" id="UP000002358"/>
    </source>
</evidence>
<name>A0A7M7H1W5_NASVI</name>
<proteinExistence type="predicted"/>
<sequence>MKENKSASSTRRVLLWALCAAHVFVAESRLLPRISSFDKQLSFNGRRIILSSAKNAITDNESFLYATCSSQEETFKDNRCNVTLETPAFDGGATYRDFCMLQLAVTNPNTESFTDLRLQPFGDDRALLSWLVKDHDWNSKYAVVRILPMSSCKYVDLVLPADKLQAVLPNNQNGFDVVVRNKTFCGSENCRLSFDAQGKKIGGPTQFLANVKFHKVSSLVPASRGPIGKGQPQFYALVTVPTEHRLSLLQVGQDGKGSELLTVPDHVIIKLSNSHDLLSACWASERTNVTCRQFDSRANKKLGVVLEFIDEPGFAPVRWVQPHNFGVLEPELLLVTGQMRREDDRKFTSFSVIRIHSDGHRDRPLEVEGLEFKCTTIRDLHVDVSENDPEDELCIHFACENTDYGEHGSKDSLKFGSRCIPRRHVTLAKRQPSVVN</sequence>
<organism evidence="2 3">
    <name type="scientific">Nasonia vitripennis</name>
    <name type="common">Parasitic wasp</name>
    <dbReference type="NCBI Taxonomy" id="7425"/>
    <lineage>
        <taxon>Eukaryota</taxon>
        <taxon>Metazoa</taxon>
        <taxon>Ecdysozoa</taxon>
        <taxon>Arthropoda</taxon>
        <taxon>Hexapoda</taxon>
        <taxon>Insecta</taxon>
        <taxon>Pterygota</taxon>
        <taxon>Neoptera</taxon>
        <taxon>Endopterygota</taxon>
        <taxon>Hymenoptera</taxon>
        <taxon>Apocrita</taxon>
        <taxon>Proctotrupomorpha</taxon>
        <taxon>Chalcidoidea</taxon>
        <taxon>Pteromalidae</taxon>
        <taxon>Pteromalinae</taxon>
        <taxon>Nasonia</taxon>
    </lineage>
</organism>
<accession>A0A7M7H1W5</accession>
<dbReference type="OrthoDB" id="7698610at2759"/>